<dbReference type="Gene3D" id="3.40.630.30">
    <property type="match status" value="1"/>
</dbReference>
<accession>A0AAN4UP04</accession>
<dbReference type="RefSeq" id="WP_035846775.1">
    <property type="nucleotide sequence ID" value="NZ_BNAB01000001.1"/>
</dbReference>
<proteinExistence type="predicted"/>
<dbReference type="SUPFAM" id="SSF55729">
    <property type="entry name" value="Acyl-CoA N-acyltransferases (Nat)"/>
    <property type="match status" value="1"/>
</dbReference>
<keyword evidence="6" id="KW-1185">Reference proteome</keyword>
<sequence>MTPIRAIPPYDWQALLRLIQTNFAYMEGRIDPPSSMHRLTAGAIARKAEEGEIWVIEDDHHPVACVFLTPREGALYIGKLTVATSHRGRGLARRLVEMAQTRAEALGLQLLELQSRIELVENHAAFASMGFELTGETAHPGFDRPTSLTFRKLLQ</sequence>
<dbReference type="GO" id="GO:0016747">
    <property type="term" value="F:acyltransferase activity, transferring groups other than amino-acyl groups"/>
    <property type="evidence" value="ECO:0007669"/>
    <property type="project" value="InterPro"/>
</dbReference>
<evidence type="ECO:0000313" key="6">
    <source>
        <dbReference type="Proteomes" id="UP000199541"/>
    </source>
</evidence>
<dbReference type="PROSITE" id="PS51186">
    <property type="entry name" value="GNAT"/>
    <property type="match status" value="1"/>
</dbReference>
<feature type="domain" description="N-acetyltransferase" evidence="3">
    <location>
        <begin position="2"/>
        <end position="155"/>
    </location>
</feature>
<evidence type="ECO:0000256" key="2">
    <source>
        <dbReference type="ARBA" id="ARBA00023315"/>
    </source>
</evidence>
<gene>
    <name evidence="4" type="ORF">GCM10008024_04400</name>
    <name evidence="5" type="ORF">SAMN05444006_101108</name>
</gene>
<organism evidence="4 7">
    <name type="scientific">Allgaiera indica</name>
    <dbReference type="NCBI Taxonomy" id="765699"/>
    <lineage>
        <taxon>Bacteria</taxon>
        <taxon>Pseudomonadati</taxon>
        <taxon>Pseudomonadota</taxon>
        <taxon>Alphaproteobacteria</taxon>
        <taxon>Rhodobacterales</taxon>
        <taxon>Paracoccaceae</taxon>
        <taxon>Allgaiera</taxon>
    </lineage>
</organism>
<dbReference type="Proteomes" id="UP000199541">
    <property type="component" value="Unassembled WGS sequence"/>
</dbReference>
<reference evidence="4" key="1">
    <citation type="journal article" date="2014" name="Int. J. Syst. Evol. Microbiol.">
        <title>Complete genome sequence of Corynebacterium casei LMG S-19264T (=DSM 44701T), isolated from a smear-ripened cheese.</title>
        <authorList>
            <consortium name="US DOE Joint Genome Institute (JGI-PGF)"/>
            <person name="Walter F."/>
            <person name="Albersmeier A."/>
            <person name="Kalinowski J."/>
            <person name="Ruckert C."/>
        </authorList>
    </citation>
    <scope>NUCLEOTIDE SEQUENCE</scope>
    <source>
        <strain evidence="4">CGMCC 1.10859</strain>
    </source>
</reference>
<reference evidence="4" key="3">
    <citation type="submission" date="2023-06" db="EMBL/GenBank/DDBJ databases">
        <authorList>
            <person name="Sun Q."/>
            <person name="Zhou Y."/>
        </authorList>
    </citation>
    <scope>NUCLEOTIDE SEQUENCE</scope>
    <source>
        <strain evidence="4">CGMCC 1.10859</strain>
    </source>
</reference>
<evidence type="ECO:0000259" key="3">
    <source>
        <dbReference type="PROSITE" id="PS51186"/>
    </source>
</evidence>
<dbReference type="Pfam" id="PF00583">
    <property type="entry name" value="Acetyltransf_1"/>
    <property type="match status" value="1"/>
</dbReference>
<dbReference type="AlphaFoldDB" id="A0AAN4UP04"/>
<dbReference type="EMBL" id="FNOB01000001">
    <property type="protein sequence ID" value="SDW03340.1"/>
    <property type="molecule type" value="Genomic_DNA"/>
</dbReference>
<evidence type="ECO:0000256" key="1">
    <source>
        <dbReference type="ARBA" id="ARBA00022679"/>
    </source>
</evidence>
<protein>
    <submittedName>
        <fullName evidence="4 5">Acetyltransferase</fullName>
    </submittedName>
</protein>
<dbReference type="Proteomes" id="UP000634647">
    <property type="component" value="Unassembled WGS sequence"/>
</dbReference>
<dbReference type="CDD" id="cd04301">
    <property type="entry name" value="NAT_SF"/>
    <property type="match status" value="1"/>
</dbReference>
<evidence type="ECO:0000313" key="4">
    <source>
        <dbReference type="EMBL" id="GHD98926.1"/>
    </source>
</evidence>
<dbReference type="EMBL" id="BNAB01000001">
    <property type="protein sequence ID" value="GHD98926.1"/>
    <property type="molecule type" value="Genomic_DNA"/>
</dbReference>
<evidence type="ECO:0000313" key="7">
    <source>
        <dbReference type="Proteomes" id="UP000634647"/>
    </source>
</evidence>
<dbReference type="PANTHER" id="PTHR43877:SF2">
    <property type="entry name" value="AMINOALKYLPHOSPHONATE N-ACETYLTRANSFERASE-RELATED"/>
    <property type="match status" value="1"/>
</dbReference>
<dbReference type="InterPro" id="IPR000182">
    <property type="entry name" value="GNAT_dom"/>
</dbReference>
<dbReference type="InterPro" id="IPR050832">
    <property type="entry name" value="Bact_Acetyltransf"/>
</dbReference>
<keyword evidence="1" id="KW-0808">Transferase</keyword>
<dbReference type="PANTHER" id="PTHR43877">
    <property type="entry name" value="AMINOALKYLPHOSPHONATE N-ACETYLTRANSFERASE-RELATED-RELATED"/>
    <property type="match status" value="1"/>
</dbReference>
<keyword evidence="2" id="KW-0012">Acyltransferase</keyword>
<evidence type="ECO:0000313" key="5">
    <source>
        <dbReference type="EMBL" id="SDW03340.1"/>
    </source>
</evidence>
<comment type="caution">
    <text evidence="4">The sequence shown here is derived from an EMBL/GenBank/DDBJ whole genome shotgun (WGS) entry which is preliminary data.</text>
</comment>
<reference evidence="5 6" key="2">
    <citation type="submission" date="2016-10" db="EMBL/GenBank/DDBJ databases">
        <authorList>
            <person name="Varghese N."/>
            <person name="Submissions S."/>
        </authorList>
    </citation>
    <scope>NUCLEOTIDE SEQUENCE [LARGE SCALE GENOMIC DNA]</scope>
    <source>
        <strain evidence="5 6">DSM 24802</strain>
    </source>
</reference>
<dbReference type="InterPro" id="IPR016181">
    <property type="entry name" value="Acyl_CoA_acyltransferase"/>
</dbReference>
<name>A0AAN4UP04_9RHOB</name>